<gene>
    <name evidence="2" type="ORF">Pcaca03_06510</name>
    <name evidence="1" type="ORF">SOASR016_06530</name>
</gene>
<comment type="caution">
    <text evidence="2">The sequence shown here is derived from an EMBL/GenBank/DDBJ whole genome shotgun (WGS) entry which is preliminary data.</text>
</comment>
<evidence type="ECO:0000313" key="4">
    <source>
        <dbReference type="Proteomes" id="UP001165145"/>
    </source>
</evidence>
<organism evidence="2 4">
    <name type="scientific">Pectobacterium carotovorum subsp. carotovorum</name>
    <name type="common">Erwinia carotovora subsp. carotovora</name>
    <dbReference type="NCBI Taxonomy" id="555"/>
    <lineage>
        <taxon>Bacteria</taxon>
        <taxon>Pseudomonadati</taxon>
        <taxon>Pseudomonadota</taxon>
        <taxon>Gammaproteobacteria</taxon>
        <taxon>Enterobacterales</taxon>
        <taxon>Pectobacteriaceae</taxon>
        <taxon>Pectobacterium</taxon>
    </lineage>
</organism>
<evidence type="ECO:0000313" key="2">
    <source>
        <dbReference type="EMBL" id="GLV68207.1"/>
    </source>
</evidence>
<keyword evidence="3" id="KW-1185">Reference proteome</keyword>
<sequence length="72" mass="7966">MVQQQLNILEELKDLTYNVNGFILTGCYDAMKPTSENTINKALCKMGYDTKTDLYGHGFLTLACSALIESGI</sequence>
<proteinExistence type="predicted"/>
<dbReference type="AlphaFoldDB" id="A0AAI9PCT9"/>
<dbReference type="EMBL" id="BSRL01000001">
    <property type="protein sequence ID" value="GLV68207.1"/>
    <property type="molecule type" value="Genomic_DNA"/>
</dbReference>
<accession>A0AAI9PCT9</accession>
<evidence type="ECO:0000313" key="1">
    <source>
        <dbReference type="EMBL" id="GKX45901.1"/>
    </source>
</evidence>
<dbReference type="Proteomes" id="UP001165145">
    <property type="component" value="Unassembled WGS sequence"/>
</dbReference>
<protein>
    <recommendedName>
        <fullName evidence="5">Integrase</fullName>
    </recommendedName>
</protein>
<evidence type="ECO:0000313" key="3">
    <source>
        <dbReference type="Proteomes" id="UP001058167"/>
    </source>
</evidence>
<evidence type="ECO:0008006" key="5">
    <source>
        <dbReference type="Google" id="ProtNLM"/>
    </source>
</evidence>
<name>A0AAI9PCT9_PECCC</name>
<reference evidence="2" key="2">
    <citation type="submission" date="2023-02" db="EMBL/GenBank/DDBJ databases">
        <title>Pectobacterium carotovorum subsp. carotovorum NBRC 12380.</title>
        <authorList>
            <person name="Ichikawa N."/>
            <person name="Sato H."/>
            <person name="Tonouchi N."/>
        </authorList>
    </citation>
    <scope>NUCLEOTIDE SEQUENCE</scope>
    <source>
        <strain evidence="2">NBRC 12380</strain>
    </source>
</reference>
<dbReference type="EMBL" id="BRLF01000001">
    <property type="protein sequence ID" value="GKX45901.1"/>
    <property type="molecule type" value="Genomic_DNA"/>
</dbReference>
<dbReference type="Proteomes" id="UP001058167">
    <property type="component" value="Unassembled WGS sequence"/>
</dbReference>
<reference evidence="1" key="1">
    <citation type="submission" date="2022-06" db="EMBL/GenBank/DDBJ databases">
        <title>Draft genome sequences of Pectobacterium carotovorum subsp. carotovorum str. NBRC12380.</title>
        <authorList>
            <person name="Wakabayashi Y."/>
            <person name="Kojima K."/>
        </authorList>
    </citation>
    <scope>NUCLEOTIDE SEQUENCE</scope>
    <source>
        <strain evidence="1">NBRC 12380</strain>
    </source>
</reference>